<name>A0A9W6R8H9_9PSEU</name>
<dbReference type="AlphaFoldDB" id="A0A9W6R8H9"/>
<proteinExistence type="inferred from homology"/>
<protein>
    <submittedName>
        <fullName evidence="5">Penicillinase repressor</fullName>
    </submittedName>
</protein>
<comment type="caution">
    <text evidence="5">The sequence shown here is derived from an EMBL/GenBank/DDBJ whole genome shotgun (WGS) entry which is preliminary data.</text>
</comment>
<dbReference type="InterPro" id="IPR036390">
    <property type="entry name" value="WH_DNA-bd_sf"/>
</dbReference>
<dbReference type="Pfam" id="PF03965">
    <property type="entry name" value="Penicillinase_R"/>
    <property type="match status" value="1"/>
</dbReference>
<evidence type="ECO:0000256" key="3">
    <source>
        <dbReference type="ARBA" id="ARBA00023125"/>
    </source>
</evidence>
<evidence type="ECO:0000256" key="1">
    <source>
        <dbReference type="ARBA" id="ARBA00011046"/>
    </source>
</evidence>
<dbReference type="Gene3D" id="1.10.10.10">
    <property type="entry name" value="Winged helix-like DNA-binding domain superfamily/Winged helix DNA-binding domain"/>
    <property type="match status" value="1"/>
</dbReference>
<gene>
    <name evidence="5" type="ORF">Atai01_78120</name>
</gene>
<evidence type="ECO:0000313" key="6">
    <source>
        <dbReference type="Proteomes" id="UP001165136"/>
    </source>
</evidence>
<keyword evidence="4" id="KW-0804">Transcription</keyword>
<sequence length="122" mass="13501">MGRSERGAVLGPLESEVMNVLWQASSAMSVREVLTELNRQRDSPLAYTTVMTVLSRLAERDVALRERAGRGYAYRPAAGSPAEIAVRRLLADYGDAALVSFVDHVSDDEQLQARLRRLVDGR</sequence>
<dbReference type="RefSeq" id="WP_027945388.1">
    <property type="nucleotide sequence ID" value="NZ_BSTI01000032.1"/>
</dbReference>
<dbReference type="EMBL" id="BSTI01000032">
    <property type="protein sequence ID" value="GLY71193.1"/>
    <property type="molecule type" value="Genomic_DNA"/>
</dbReference>
<keyword evidence="2" id="KW-0805">Transcription regulation</keyword>
<evidence type="ECO:0000256" key="4">
    <source>
        <dbReference type="ARBA" id="ARBA00023163"/>
    </source>
</evidence>
<keyword evidence="3" id="KW-0238">DNA-binding</keyword>
<accession>A0A9W6R8H9</accession>
<evidence type="ECO:0000256" key="2">
    <source>
        <dbReference type="ARBA" id="ARBA00023015"/>
    </source>
</evidence>
<comment type="similarity">
    <text evidence="1">Belongs to the BlaI transcriptional regulatory family.</text>
</comment>
<dbReference type="GO" id="GO:0003677">
    <property type="term" value="F:DNA binding"/>
    <property type="evidence" value="ECO:0007669"/>
    <property type="project" value="UniProtKB-KW"/>
</dbReference>
<organism evidence="5 6">
    <name type="scientific">Amycolatopsis taiwanensis</name>
    <dbReference type="NCBI Taxonomy" id="342230"/>
    <lineage>
        <taxon>Bacteria</taxon>
        <taxon>Bacillati</taxon>
        <taxon>Actinomycetota</taxon>
        <taxon>Actinomycetes</taxon>
        <taxon>Pseudonocardiales</taxon>
        <taxon>Pseudonocardiaceae</taxon>
        <taxon>Amycolatopsis</taxon>
    </lineage>
</organism>
<evidence type="ECO:0000313" key="5">
    <source>
        <dbReference type="EMBL" id="GLY71193.1"/>
    </source>
</evidence>
<dbReference type="GO" id="GO:0045892">
    <property type="term" value="P:negative regulation of DNA-templated transcription"/>
    <property type="evidence" value="ECO:0007669"/>
    <property type="project" value="InterPro"/>
</dbReference>
<dbReference type="SUPFAM" id="SSF46785">
    <property type="entry name" value="Winged helix' DNA-binding domain"/>
    <property type="match status" value="1"/>
</dbReference>
<reference evidence="5" key="1">
    <citation type="submission" date="2023-03" db="EMBL/GenBank/DDBJ databases">
        <title>Amycolatopsis taiwanensis NBRC 103393.</title>
        <authorList>
            <person name="Ichikawa N."/>
            <person name="Sato H."/>
            <person name="Tonouchi N."/>
        </authorList>
    </citation>
    <scope>NUCLEOTIDE SEQUENCE</scope>
    <source>
        <strain evidence="5">NBRC 103393</strain>
    </source>
</reference>
<keyword evidence="6" id="KW-1185">Reference proteome</keyword>
<dbReference type="InterPro" id="IPR036388">
    <property type="entry name" value="WH-like_DNA-bd_sf"/>
</dbReference>
<dbReference type="Proteomes" id="UP001165136">
    <property type="component" value="Unassembled WGS sequence"/>
</dbReference>
<dbReference type="InterPro" id="IPR005650">
    <property type="entry name" value="BlaI_family"/>
</dbReference>